<evidence type="ECO:0000313" key="2">
    <source>
        <dbReference type="Proteomes" id="UP000038045"/>
    </source>
</evidence>
<organism evidence="2 3">
    <name type="scientific">Parastrongyloides trichosuri</name>
    <name type="common">Possum-specific nematode worm</name>
    <dbReference type="NCBI Taxonomy" id="131310"/>
    <lineage>
        <taxon>Eukaryota</taxon>
        <taxon>Metazoa</taxon>
        <taxon>Ecdysozoa</taxon>
        <taxon>Nematoda</taxon>
        <taxon>Chromadorea</taxon>
        <taxon>Rhabditida</taxon>
        <taxon>Tylenchina</taxon>
        <taxon>Panagrolaimomorpha</taxon>
        <taxon>Strongyloidoidea</taxon>
        <taxon>Strongyloididae</taxon>
        <taxon>Parastrongyloides</taxon>
    </lineage>
</organism>
<evidence type="ECO:0000313" key="3">
    <source>
        <dbReference type="WBParaSite" id="PTRK_0001582200.1"/>
    </source>
</evidence>
<dbReference type="WBParaSite" id="PTRK_0001582200.1">
    <property type="protein sequence ID" value="PTRK_0001582200.1"/>
    <property type="gene ID" value="PTRK_0001582200"/>
</dbReference>
<evidence type="ECO:0000256" key="1">
    <source>
        <dbReference type="SAM" id="Phobius"/>
    </source>
</evidence>
<protein>
    <submittedName>
        <fullName evidence="3">TNF_2 domain-containing protein</fullName>
    </submittedName>
</protein>
<keyword evidence="1" id="KW-0472">Membrane</keyword>
<feature type="transmembrane region" description="Helical" evidence="1">
    <location>
        <begin position="37"/>
        <end position="56"/>
    </location>
</feature>
<keyword evidence="2" id="KW-1185">Reference proteome</keyword>
<sequence length="315" mass="35866">MNVQKNGGSNVPLKVNGTELPHANKILVKNALFYGKISSVVVFILTIIIVFLSYYISQKKKEATYYGTEDKLDQEFFANNPKYIKQREEMEICHIQNDINPNNSNNVLEGSIKILQKKMPTSVVIHSNTNIIGGNESPEKDGRIILPSTSSVQAKIEAIIEYDRTKKGREILETVQRRISDKIYKMGRREKQKCYNSKVCGMIAMETRHALENLSDELWVVYGNKADNTFVTSGLHNIFENTYTMVLFLTLQVIVPDKCKILAFKVERNKNTIPQEQCDVLFEEITQPDDDYITCGSTQASDSLKHDNVTKNMEP</sequence>
<dbReference type="AlphaFoldDB" id="A0A0N5A2F9"/>
<name>A0A0N5A2F9_PARTI</name>
<accession>A0A0N5A2F9</accession>
<reference evidence="3" key="1">
    <citation type="submission" date="2017-02" db="UniProtKB">
        <authorList>
            <consortium name="WormBaseParasite"/>
        </authorList>
    </citation>
    <scope>IDENTIFICATION</scope>
</reference>
<keyword evidence="1" id="KW-1133">Transmembrane helix</keyword>
<dbReference type="Proteomes" id="UP000038045">
    <property type="component" value="Unplaced"/>
</dbReference>
<keyword evidence="1" id="KW-0812">Transmembrane</keyword>
<proteinExistence type="predicted"/>